<dbReference type="GO" id="GO:0003684">
    <property type="term" value="F:damaged DNA binding"/>
    <property type="evidence" value="ECO:0007669"/>
    <property type="project" value="InterPro"/>
</dbReference>
<dbReference type="GO" id="GO:0003887">
    <property type="term" value="F:DNA-directed DNA polymerase activity"/>
    <property type="evidence" value="ECO:0007669"/>
    <property type="project" value="TreeGrafter"/>
</dbReference>
<dbReference type="Proteomes" id="UP000216451">
    <property type="component" value="Unassembled WGS sequence"/>
</dbReference>
<evidence type="ECO:0000256" key="3">
    <source>
        <dbReference type="ARBA" id="ARBA00023199"/>
    </source>
</evidence>
<organism evidence="8 9">
    <name type="scientific">Bifidobacterium aquikefiri</name>
    <dbReference type="NCBI Taxonomy" id="1653207"/>
    <lineage>
        <taxon>Bacteria</taxon>
        <taxon>Bacillati</taxon>
        <taxon>Actinomycetota</taxon>
        <taxon>Actinomycetes</taxon>
        <taxon>Bifidobacteriales</taxon>
        <taxon>Bifidobacteriaceae</taxon>
        <taxon>Bifidobacterium</taxon>
    </lineage>
</organism>
<dbReference type="Gene3D" id="3.40.1170.60">
    <property type="match status" value="1"/>
</dbReference>
<evidence type="ECO:0000313" key="9">
    <source>
        <dbReference type="Proteomes" id="UP000216451"/>
    </source>
</evidence>
<evidence type="ECO:0000256" key="2">
    <source>
        <dbReference type="ARBA" id="ARBA00022763"/>
    </source>
</evidence>
<evidence type="ECO:0000259" key="7">
    <source>
        <dbReference type="PROSITE" id="PS50173"/>
    </source>
</evidence>
<keyword evidence="9" id="KW-1185">Reference proteome</keyword>
<dbReference type="InterPro" id="IPR043502">
    <property type="entry name" value="DNA/RNA_pol_sf"/>
</dbReference>
<dbReference type="InterPro" id="IPR025188">
    <property type="entry name" value="DUF4113"/>
</dbReference>
<dbReference type="PANTHER" id="PTHR11076">
    <property type="entry name" value="DNA REPAIR POLYMERASE UMUC / TRANSFERASE FAMILY MEMBER"/>
    <property type="match status" value="1"/>
</dbReference>
<sequence>MANSMRAEHSTLGGHSVESSANTIQGADVFRLPNAIVLADANNFFASCETVFNPQLAGRPVVVLSNNDGCVVSRSAAAKQIGIVNGTPWFKIRDQAEHDGVIARSSNYELYASLSHRMMHVMSGFFSHQEVYSIDECFLHNTMTRARTEQTCNRLRNAVLRGVGIAVSVGVAPTKTLAKIANHWAKEHPASHNVTFWTDILHEYGDDVLRSIPVSEVWGVGRRITKKLMSMGITTALDLQRADPVLIQHRFSVLLERTVLELRGIPCVEDASNASSGVRRTQILCSRMFSSPVRGFETLSQALSVYAQQACHRLHRQNSLCGSVAAFCSTSPFSKEYSRIGNSVILDDPSDNPMVVSKAACDALRHRIDEHAPYIRAGVMLLDLSDAQDFNTFEGMDAQRDEHGIGNVLEIATRRFVPRRVGIGYGGLRGAGRNDADTGATWTMRRDMLSIRGTTRWDEMPIVHA</sequence>
<proteinExistence type="inferred from homology"/>
<evidence type="ECO:0000256" key="1">
    <source>
        <dbReference type="ARBA" id="ARBA00010945"/>
    </source>
</evidence>
<keyword evidence="2" id="KW-0227">DNA damage</keyword>
<dbReference type="RefSeq" id="WP_244568430.1">
    <property type="nucleotide sequence ID" value="NZ_JBDNSG010000001.1"/>
</dbReference>
<dbReference type="GO" id="GO:0006281">
    <property type="term" value="P:DNA repair"/>
    <property type="evidence" value="ECO:0007669"/>
    <property type="project" value="UniProtKB-KW"/>
</dbReference>
<reference evidence="8 9" key="1">
    <citation type="journal article" date="2017" name="BMC Genomics">
        <title>Comparative genomic and phylogenomic analyses of the Bifidobacteriaceae family.</title>
        <authorList>
            <person name="Lugli G.A."/>
            <person name="Milani C."/>
            <person name="Turroni F."/>
            <person name="Duranti S."/>
            <person name="Mancabelli L."/>
            <person name="Mangifesta M."/>
            <person name="Ferrario C."/>
            <person name="Modesto M."/>
            <person name="Mattarelli P."/>
            <person name="Jiri K."/>
            <person name="van Sinderen D."/>
            <person name="Ventura M."/>
        </authorList>
    </citation>
    <scope>NUCLEOTIDE SEQUENCE [LARGE SCALE GENOMIC DNA]</scope>
    <source>
        <strain evidence="8 9">LMG 28769</strain>
    </source>
</reference>
<comment type="caution">
    <text evidence="8">The sequence shown here is derived from an EMBL/GenBank/DDBJ whole genome shotgun (WGS) entry which is preliminary data.</text>
</comment>
<comment type="function">
    <text evidence="6">Poorly processive, error-prone DNA polymerase involved in untargeted mutagenesis. Copies undamaged DNA at stalled replication forks, which arise in vivo from mismatched or misaligned primer ends. These misaligned primers can be extended by PolIV. Exhibits no 3'-5' exonuclease (proofreading) activity. May be involved in translesional synthesis, in conjunction with the beta clamp from PolIII.</text>
</comment>
<dbReference type="InterPro" id="IPR017961">
    <property type="entry name" value="DNA_pol_Y-fam_little_finger"/>
</dbReference>
<dbReference type="InterPro" id="IPR050116">
    <property type="entry name" value="DNA_polymerase-Y"/>
</dbReference>
<evidence type="ECO:0000256" key="6">
    <source>
        <dbReference type="ARBA" id="ARBA00025589"/>
    </source>
</evidence>
<keyword evidence="3" id="KW-0741">SOS mutagenesis</keyword>
<dbReference type="Pfam" id="PF00817">
    <property type="entry name" value="IMS"/>
    <property type="match status" value="1"/>
</dbReference>
<dbReference type="InterPro" id="IPR001126">
    <property type="entry name" value="UmuC"/>
</dbReference>
<dbReference type="SUPFAM" id="SSF56672">
    <property type="entry name" value="DNA/RNA polymerases"/>
    <property type="match status" value="1"/>
</dbReference>
<evidence type="ECO:0000256" key="4">
    <source>
        <dbReference type="ARBA" id="ARBA00023204"/>
    </source>
</evidence>
<dbReference type="GeneID" id="98295582"/>
<evidence type="ECO:0000256" key="5">
    <source>
        <dbReference type="ARBA" id="ARBA00023236"/>
    </source>
</evidence>
<feature type="domain" description="UmuC" evidence="7">
    <location>
        <begin position="36"/>
        <end position="221"/>
    </location>
</feature>
<accession>A0A261G600</accession>
<dbReference type="Gene3D" id="3.30.70.270">
    <property type="match status" value="1"/>
</dbReference>
<dbReference type="GO" id="GO:0005829">
    <property type="term" value="C:cytosol"/>
    <property type="evidence" value="ECO:0007669"/>
    <property type="project" value="TreeGrafter"/>
</dbReference>
<dbReference type="PANTHER" id="PTHR11076:SF34">
    <property type="entry name" value="PROTEIN UMUC"/>
    <property type="match status" value="1"/>
</dbReference>
<dbReference type="Pfam" id="PF13438">
    <property type="entry name" value="DUF4113"/>
    <property type="match status" value="1"/>
</dbReference>
<dbReference type="AlphaFoldDB" id="A0A261G600"/>
<protein>
    <submittedName>
        <fullName evidence="8">ImpB</fullName>
    </submittedName>
</protein>
<keyword evidence="4" id="KW-0234">DNA repair</keyword>
<keyword evidence="5" id="KW-0742">SOS response</keyword>
<dbReference type="EMBL" id="MWXA01000005">
    <property type="protein sequence ID" value="OZG66842.1"/>
    <property type="molecule type" value="Genomic_DNA"/>
</dbReference>
<dbReference type="Pfam" id="PF11799">
    <property type="entry name" value="IMS_C"/>
    <property type="match status" value="1"/>
</dbReference>
<name>A0A261G600_9BIFI</name>
<dbReference type="GO" id="GO:0009432">
    <property type="term" value="P:SOS response"/>
    <property type="evidence" value="ECO:0007669"/>
    <property type="project" value="UniProtKB-KW"/>
</dbReference>
<dbReference type="CDD" id="cd01700">
    <property type="entry name" value="PolY_Pol_V_umuC"/>
    <property type="match status" value="1"/>
</dbReference>
<dbReference type="Gene3D" id="1.10.150.20">
    <property type="entry name" value="5' to 3' exonuclease, C-terminal subdomain"/>
    <property type="match status" value="1"/>
</dbReference>
<dbReference type="GO" id="GO:0042276">
    <property type="term" value="P:error-prone translesion synthesis"/>
    <property type="evidence" value="ECO:0007669"/>
    <property type="project" value="TreeGrafter"/>
</dbReference>
<gene>
    <name evidence="8" type="ORF">BAQU_0914</name>
</gene>
<comment type="similarity">
    <text evidence="1">Belongs to the DNA polymerase type-Y family.</text>
</comment>
<dbReference type="InterPro" id="IPR043128">
    <property type="entry name" value="Rev_trsase/Diguanyl_cyclase"/>
</dbReference>
<dbReference type="PROSITE" id="PS50173">
    <property type="entry name" value="UMUC"/>
    <property type="match status" value="1"/>
</dbReference>
<evidence type="ECO:0000313" key="8">
    <source>
        <dbReference type="EMBL" id="OZG66842.1"/>
    </source>
</evidence>